<feature type="region of interest" description="Disordered" evidence="1">
    <location>
        <begin position="345"/>
        <end position="513"/>
    </location>
</feature>
<feature type="transmembrane region" description="Helical" evidence="2">
    <location>
        <begin position="61"/>
        <end position="80"/>
    </location>
</feature>
<name>A0A6G1G9N5_9PEZI</name>
<feature type="transmembrane region" description="Helical" evidence="2">
    <location>
        <begin position="149"/>
        <end position="173"/>
    </location>
</feature>
<gene>
    <name evidence="3 5" type="ORF">P152DRAFT_279732</name>
</gene>
<accession>A0A6G1G9N5</accession>
<feature type="compositionally biased region" description="Polar residues" evidence="1">
    <location>
        <begin position="467"/>
        <end position="494"/>
    </location>
</feature>
<proteinExistence type="predicted"/>
<dbReference type="PANTHER" id="PTHR42029:SF3">
    <property type="entry name" value="AN04G07800"/>
    <property type="match status" value="1"/>
</dbReference>
<feature type="compositionally biased region" description="Basic and acidic residues" evidence="1">
    <location>
        <begin position="495"/>
        <end position="507"/>
    </location>
</feature>
<feature type="transmembrane region" description="Helical" evidence="2">
    <location>
        <begin position="87"/>
        <end position="108"/>
    </location>
</feature>
<dbReference type="AlphaFoldDB" id="A0A6G1G9N5"/>
<reference evidence="3 5" key="1">
    <citation type="submission" date="2020-01" db="EMBL/GenBank/DDBJ databases">
        <authorList>
            <consortium name="DOE Joint Genome Institute"/>
            <person name="Haridas S."/>
            <person name="Albert R."/>
            <person name="Binder M."/>
            <person name="Bloem J."/>
            <person name="Labutti K."/>
            <person name="Salamov A."/>
            <person name="Andreopoulos B."/>
            <person name="Baker S.E."/>
            <person name="Barry K."/>
            <person name="Bills G."/>
            <person name="Bluhm B.H."/>
            <person name="Cannon C."/>
            <person name="Castanera R."/>
            <person name="Culley D.E."/>
            <person name="Daum C."/>
            <person name="Ezra D."/>
            <person name="Gonzalez J.B."/>
            <person name="Henrissat B."/>
            <person name="Kuo A."/>
            <person name="Liang C."/>
            <person name="Lipzen A."/>
            <person name="Lutzoni F."/>
            <person name="Magnuson J."/>
            <person name="Mondo S."/>
            <person name="Nolan M."/>
            <person name="Ohm R."/>
            <person name="Pangilinan J."/>
            <person name="Park H.-J."/>
            <person name="Ramirez L."/>
            <person name="Alfaro M."/>
            <person name="Sun H."/>
            <person name="Tritt A."/>
            <person name="Yoshinaga Y."/>
            <person name="Zwiers L.-H."/>
            <person name="Turgeon B.G."/>
            <person name="Goodwin S.B."/>
            <person name="Spatafora J.W."/>
            <person name="Crous P.W."/>
            <person name="Grigoriev I.V."/>
        </authorList>
    </citation>
    <scope>NUCLEOTIDE SEQUENCE</scope>
    <source>
        <strain evidence="3 5">CBS 781.70</strain>
    </source>
</reference>
<feature type="transmembrane region" description="Helical" evidence="2">
    <location>
        <begin position="12"/>
        <end position="31"/>
    </location>
</feature>
<keyword evidence="4" id="KW-1185">Reference proteome</keyword>
<evidence type="ECO:0000256" key="1">
    <source>
        <dbReference type="SAM" id="MobiDB-lite"/>
    </source>
</evidence>
<evidence type="ECO:0000256" key="2">
    <source>
        <dbReference type="SAM" id="Phobius"/>
    </source>
</evidence>
<organism evidence="3">
    <name type="scientific">Eremomyces bilateralis CBS 781.70</name>
    <dbReference type="NCBI Taxonomy" id="1392243"/>
    <lineage>
        <taxon>Eukaryota</taxon>
        <taxon>Fungi</taxon>
        <taxon>Dikarya</taxon>
        <taxon>Ascomycota</taxon>
        <taxon>Pezizomycotina</taxon>
        <taxon>Dothideomycetes</taxon>
        <taxon>Dothideomycetes incertae sedis</taxon>
        <taxon>Eremomycetales</taxon>
        <taxon>Eremomycetaceae</taxon>
        <taxon>Eremomyces</taxon>
    </lineage>
</organism>
<sequence>MRSQPPLAKFLTRLLLSWVLLNAVTSIAMFLPDTMAFVRREEGINSGAQKPTDPHGLVLEGWAQGYMVGSLIVMICITIANMRKGVLLHKLILLELVLGIWHGFWIFFDQPIYGWWLSGSAVPLNISWSIHNVIAWIKIKPFLKKWASWLFIGTVIAAQPYWVVEIYANFAFFHGINDLFLRTRPWEALCRDPWWIFTTVALIYNIKVRYDLSIWEVIRISPRFGVMLGAMFLSIIFIIIDICSVTQAFQSILPVGINPFWKLAFVFKCLTDTVILDDFKTALDRLRAFKMARINTYSLSSVDHRTRATGTGTMTDTEPIGVEPIGTEHAQNLQDQWNQALDSIESGKEKSSTEANPATARHLGDRGGPGGSAFAYAWATDPSRRGQERDIEQRVGQVIPDTDSLRTDSVTAYSPPTGQQRSAGASSADPSTRGKERGIQQQVGQAIPDMDSERTDGFLAGGPPPEQSHSAGASSTAADRTPNPNVISVSQSWDVRTEPHTGEKDASSRAPGA</sequence>
<dbReference type="PANTHER" id="PTHR42029">
    <property type="entry name" value="AN04G07800"/>
    <property type="match status" value="1"/>
</dbReference>
<keyword evidence="2" id="KW-1133">Transmembrane helix</keyword>
<dbReference type="Proteomes" id="UP000504638">
    <property type="component" value="Unplaced"/>
</dbReference>
<feature type="compositionally biased region" description="Basic and acidic residues" evidence="1">
    <location>
        <begin position="382"/>
        <end position="393"/>
    </location>
</feature>
<reference evidence="5" key="3">
    <citation type="submission" date="2025-04" db="UniProtKB">
        <authorList>
            <consortium name="RefSeq"/>
        </authorList>
    </citation>
    <scope>IDENTIFICATION</scope>
    <source>
        <strain evidence="5">CBS 781.70</strain>
    </source>
</reference>
<feature type="compositionally biased region" description="Polar residues" evidence="1">
    <location>
        <begin position="407"/>
        <end position="430"/>
    </location>
</feature>
<feature type="transmembrane region" description="Helical" evidence="2">
    <location>
        <begin position="114"/>
        <end position="137"/>
    </location>
</feature>
<evidence type="ECO:0000313" key="5">
    <source>
        <dbReference type="RefSeq" id="XP_033536210.1"/>
    </source>
</evidence>
<evidence type="ECO:0000313" key="3">
    <source>
        <dbReference type="EMBL" id="KAF1814579.1"/>
    </source>
</evidence>
<keyword evidence="2" id="KW-0812">Transmembrane</keyword>
<dbReference type="OrthoDB" id="5420247at2759"/>
<feature type="transmembrane region" description="Helical" evidence="2">
    <location>
        <begin position="224"/>
        <end position="242"/>
    </location>
</feature>
<dbReference type="GeneID" id="54415479"/>
<feature type="transmembrane region" description="Helical" evidence="2">
    <location>
        <begin position="193"/>
        <end position="212"/>
    </location>
</feature>
<dbReference type="RefSeq" id="XP_033536210.1">
    <property type="nucleotide sequence ID" value="XM_033674909.1"/>
</dbReference>
<keyword evidence="2" id="KW-0472">Membrane</keyword>
<evidence type="ECO:0000313" key="4">
    <source>
        <dbReference type="Proteomes" id="UP000504638"/>
    </source>
</evidence>
<protein>
    <submittedName>
        <fullName evidence="3 5">Uncharacterized protein</fullName>
    </submittedName>
</protein>
<dbReference type="EMBL" id="ML975153">
    <property type="protein sequence ID" value="KAF1814579.1"/>
    <property type="molecule type" value="Genomic_DNA"/>
</dbReference>
<reference evidence="5" key="2">
    <citation type="submission" date="2020-04" db="EMBL/GenBank/DDBJ databases">
        <authorList>
            <consortium name="NCBI Genome Project"/>
        </authorList>
    </citation>
    <scope>NUCLEOTIDE SEQUENCE</scope>
    <source>
        <strain evidence="5">CBS 781.70</strain>
    </source>
</reference>